<gene>
    <name evidence="5" type="ORF">Ccrd_019570</name>
</gene>
<keyword evidence="3" id="KW-0732">Signal</keyword>
<dbReference type="OrthoDB" id="337038at2759"/>
<dbReference type="InterPro" id="IPR035940">
    <property type="entry name" value="CAP_sf"/>
</dbReference>
<sequence>MATITLLHPYLLMILFSTAVATITTPPQTRQATTIKQFLDSHNVVRAKHNLPLLVWNTRLANFAKWHANTRRGDCALDHSVGDLGENIFWGQGRQWKVAEAVGSWAFQEKYYDSTHNACLPNTDCLHYTQMVWKSTKYVGCAKTKCNSGDTYVVCEYYPHGNVIGQRPY</sequence>
<dbReference type="SMART" id="SM00198">
    <property type="entry name" value="SCP"/>
    <property type="match status" value="1"/>
</dbReference>
<feature type="domain" description="SCP" evidence="4">
    <location>
        <begin position="33"/>
        <end position="165"/>
    </location>
</feature>
<keyword evidence="6" id="KW-1185">Reference proteome</keyword>
<dbReference type="EMBL" id="LEKV01002662">
    <property type="protein sequence ID" value="KVI02140.1"/>
    <property type="molecule type" value="Genomic_DNA"/>
</dbReference>
<comment type="caution">
    <text evidence="5">The sequence shown here is derived from an EMBL/GenBank/DDBJ whole genome shotgun (WGS) entry which is preliminary data.</text>
</comment>
<organism evidence="5 6">
    <name type="scientific">Cynara cardunculus var. scolymus</name>
    <name type="common">Globe artichoke</name>
    <name type="synonym">Cynara scolymus</name>
    <dbReference type="NCBI Taxonomy" id="59895"/>
    <lineage>
        <taxon>Eukaryota</taxon>
        <taxon>Viridiplantae</taxon>
        <taxon>Streptophyta</taxon>
        <taxon>Embryophyta</taxon>
        <taxon>Tracheophyta</taxon>
        <taxon>Spermatophyta</taxon>
        <taxon>Magnoliopsida</taxon>
        <taxon>eudicotyledons</taxon>
        <taxon>Gunneridae</taxon>
        <taxon>Pentapetalae</taxon>
        <taxon>asterids</taxon>
        <taxon>campanulids</taxon>
        <taxon>Asterales</taxon>
        <taxon>Asteraceae</taxon>
        <taxon>Carduoideae</taxon>
        <taxon>Cardueae</taxon>
        <taxon>Carduinae</taxon>
        <taxon>Cynara</taxon>
    </lineage>
</organism>
<dbReference type="PRINTS" id="PR00838">
    <property type="entry name" value="V5ALLERGEN"/>
</dbReference>
<name>A0A103Y428_CYNCS</name>
<protein>
    <submittedName>
        <fullName evidence="5">Allergen V5/Tpx-1-related protein</fullName>
    </submittedName>
</protein>
<dbReference type="InterPro" id="IPR002413">
    <property type="entry name" value="V5_allergen-like"/>
</dbReference>
<dbReference type="Gene3D" id="3.40.33.10">
    <property type="entry name" value="CAP"/>
    <property type="match status" value="1"/>
</dbReference>
<dbReference type="PRINTS" id="PR00837">
    <property type="entry name" value="V5TPXLIKE"/>
</dbReference>
<comment type="function">
    <text evidence="1">Probably involved in the defense reaction of plants against pathogens.</text>
</comment>
<dbReference type="STRING" id="59895.A0A103Y428"/>
<evidence type="ECO:0000313" key="5">
    <source>
        <dbReference type="EMBL" id="KVI02140.1"/>
    </source>
</evidence>
<evidence type="ECO:0000256" key="2">
    <source>
        <dbReference type="ARBA" id="ARBA00023265"/>
    </source>
</evidence>
<dbReference type="InterPro" id="IPR001283">
    <property type="entry name" value="CRISP-related"/>
</dbReference>
<dbReference type="CDD" id="cd05381">
    <property type="entry name" value="CAP_PR-1"/>
    <property type="match status" value="1"/>
</dbReference>
<evidence type="ECO:0000256" key="1">
    <source>
        <dbReference type="ARBA" id="ARBA00003143"/>
    </source>
</evidence>
<accession>A0A103Y428</accession>
<dbReference type="SUPFAM" id="SSF55797">
    <property type="entry name" value="PR-1-like"/>
    <property type="match status" value="1"/>
</dbReference>
<dbReference type="PANTHER" id="PTHR10334">
    <property type="entry name" value="CYSTEINE-RICH SECRETORY PROTEIN-RELATED"/>
    <property type="match status" value="1"/>
</dbReference>
<evidence type="ECO:0000313" key="6">
    <source>
        <dbReference type="Proteomes" id="UP000243975"/>
    </source>
</evidence>
<keyword evidence="2" id="KW-0568">Pathogenesis-related protein</keyword>
<dbReference type="Gramene" id="KVI02140">
    <property type="protein sequence ID" value="KVI02140"/>
    <property type="gene ID" value="Ccrd_019570"/>
</dbReference>
<proteinExistence type="predicted"/>
<keyword evidence="2" id="KW-0611">Plant defense</keyword>
<dbReference type="InterPro" id="IPR014044">
    <property type="entry name" value="CAP_dom"/>
</dbReference>
<dbReference type="FunFam" id="3.40.33.10:FF:000004">
    <property type="entry name" value="CAP, cysteine-rich secretory protein, antigen 5"/>
    <property type="match status" value="1"/>
</dbReference>
<dbReference type="OMA" id="PHNIIRE"/>
<dbReference type="AlphaFoldDB" id="A0A103Y428"/>
<dbReference type="Pfam" id="PF00188">
    <property type="entry name" value="CAP"/>
    <property type="match status" value="1"/>
</dbReference>
<dbReference type="Proteomes" id="UP000243975">
    <property type="component" value="Unassembled WGS sequence"/>
</dbReference>
<evidence type="ECO:0000256" key="3">
    <source>
        <dbReference type="SAM" id="SignalP"/>
    </source>
</evidence>
<evidence type="ECO:0000259" key="4">
    <source>
        <dbReference type="SMART" id="SM00198"/>
    </source>
</evidence>
<feature type="chain" id="PRO_5007119368" evidence="3">
    <location>
        <begin position="22"/>
        <end position="169"/>
    </location>
</feature>
<feature type="signal peptide" evidence="3">
    <location>
        <begin position="1"/>
        <end position="21"/>
    </location>
</feature>
<reference evidence="5 6" key="1">
    <citation type="journal article" date="2016" name="Sci. Rep.">
        <title>The genome sequence of the outbreeding globe artichoke constructed de novo incorporating a phase-aware low-pass sequencing strategy of F1 progeny.</title>
        <authorList>
            <person name="Scaglione D."/>
            <person name="Reyes-Chin-Wo S."/>
            <person name="Acquadro A."/>
            <person name="Froenicke L."/>
            <person name="Portis E."/>
            <person name="Beitel C."/>
            <person name="Tirone M."/>
            <person name="Mauro R."/>
            <person name="Lo Monaco A."/>
            <person name="Mauromicale G."/>
            <person name="Faccioli P."/>
            <person name="Cattivelli L."/>
            <person name="Rieseberg L."/>
            <person name="Michelmore R."/>
            <person name="Lanteri S."/>
        </authorList>
    </citation>
    <scope>NUCLEOTIDE SEQUENCE [LARGE SCALE GENOMIC DNA]</scope>
    <source>
        <strain evidence="5">2C</strain>
    </source>
</reference>